<dbReference type="HOGENOM" id="CLU_868450_0_0_5"/>
<name>A4WPM7_CERS5</name>
<feature type="compositionally biased region" description="Gly residues" evidence="1">
    <location>
        <begin position="21"/>
        <end position="32"/>
    </location>
</feature>
<organism evidence="2">
    <name type="scientific">Cereibacter sphaeroides (strain ATCC 17025 / ATH 2.4.3)</name>
    <name type="common">Rhodobacter sphaeroides</name>
    <dbReference type="NCBI Taxonomy" id="349102"/>
    <lineage>
        <taxon>Bacteria</taxon>
        <taxon>Pseudomonadati</taxon>
        <taxon>Pseudomonadota</taxon>
        <taxon>Alphaproteobacteria</taxon>
        <taxon>Rhodobacterales</taxon>
        <taxon>Paracoccaceae</taxon>
        <taxon>Cereibacter</taxon>
    </lineage>
</organism>
<proteinExistence type="predicted"/>
<evidence type="ECO:0000313" key="2">
    <source>
        <dbReference type="EMBL" id="ABP69341.1"/>
    </source>
</evidence>
<sequence>MLRNRAAFFLMLCRAPEDGAGAGAAEGGGEGGADAAAAGDGQGSATPWWKGSDFSAEEQQWLAARGLTEDDPTKVLPKIVKGHRAAEQRIGRGLDTIIDKPGKDQPVTEWLRANAAALGLPDKEEGYTAQPPADWPKEAAWDTELESKARKVAFELGVPPQAHQAYVNLFAEKVKEMDRASRDGLALAQDQMMNDLRRDYGEQVGAVITKAKQGAQFVAEKAGLSADALTGISQVLSDKGGDANTIRFMAAIADMMGEDNAAGIGRGGALTMTPAEARAELARFQAPDGEYGKAVAEGNVAKVRELSARREQLAKIAARN</sequence>
<feature type="region of interest" description="Disordered" evidence="1">
    <location>
        <begin position="21"/>
        <end position="45"/>
    </location>
</feature>
<protein>
    <submittedName>
        <fullName evidence="2">Uncharacterized protein</fullName>
    </submittedName>
</protein>
<dbReference type="AlphaFoldDB" id="A4WPM7"/>
<accession>A4WPM7</accession>
<dbReference type="KEGG" id="rsq:Rsph17025_0435"/>
<evidence type="ECO:0000256" key="1">
    <source>
        <dbReference type="SAM" id="MobiDB-lite"/>
    </source>
</evidence>
<dbReference type="EMBL" id="CP000661">
    <property type="protein sequence ID" value="ABP69341.1"/>
    <property type="molecule type" value="Genomic_DNA"/>
</dbReference>
<dbReference type="STRING" id="349102.Rsph17025_0435"/>
<reference evidence="2" key="1">
    <citation type="submission" date="2007-04" db="EMBL/GenBank/DDBJ databases">
        <title>Complete sequence of chromosome of Rhodobacter sphaeroides ATCC 17025.</title>
        <authorList>
            <consortium name="US DOE Joint Genome Institute"/>
            <person name="Copeland A."/>
            <person name="Lucas S."/>
            <person name="Lapidus A."/>
            <person name="Barry K."/>
            <person name="Detter J.C."/>
            <person name="Glavina del Rio T."/>
            <person name="Hammon N."/>
            <person name="Israni S."/>
            <person name="Dalin E."/>
            <person name="Tice H."/>
            <person name="Pitluck S."/>
            <person name="Chertkov O."/>
            <person name="Brettin T."/>
            <person name="Bruce D."/>
            <person name="Han C."/>
            <person name="Schmutz J."/>
            <person name="Larimer F."/>
            <person name="Land M."/>
            <person name="Hauser L."/>
            <person name="Kyrpides N."/>
            <person name="Kim E."/>
            <person name="Richardson P."/>
            <person name="Mackenzie C."/>
            <person name="Choudhary M."/>
            <person name="Donohue T.J."/>
            <person name="Kaplan S."/>
        </authorList>
    </citation>
    <scope>NUCLEOTIDE SEQUENCE [LARGE SCALE GENOMIC DNA]</scope>
    <source>
        <strain evidence="2">ATCC 17025</strain>
    </source>
</reference>
<gene>
    <name evidence="2" type="ordered locus">Rsph17025_0435</name>
</gene>
<dbReference type="BioCyc" id="RSPH349102:G1G8M-446-MONOMER"/>